<dbReference type="AlphaFoldDB" id="A0A5N6Z083"/>
<evidence type="ECO:0000256" key="6">
    <source>
        <dbReference type="ARBA" id="ARBA00023239"/>
    </source>
</evidence>
<evidence type="ECO:0000256" key="1">
    <source>
        <dbReference type="ARBA" id="ARBA00004275"/>
    </source>
</evidence>
<evidence type="ECO:0000256" key="2">
    <source>
        <dbReference type="ARBA" id="ARBA00004924"/>
    </source>
</evidence>
<reference evidence="8" key="1">
    <citation type="submission" date="2019-04" db="EMBL/GenBank/DDBJ databases">
        <title>Friends and foes A comparative genomics studyof 23 Aspergillus species from section Flavi.</title>
        <authorList>
            <consortium name="DOE Joint Genome Institute"/>
            <person name="Kjaerbolling I."/>
            <person name="Vesth T."/>
            <person name="Frisvad J.C."/>
            <person name="Nybo J.L."/>
            <person name="Theobald S."/>
            <person name="Kildgaard S."/>
            <person name="Isbrandt T."/>
            <person name="Kuo A."/>
            <person name="Sato A."/>
            <person name="Lyhne E.K."/>
            <person name="Kogle M.E."/>
            <person name="Wiebenga A."/>
            <person name="Kun R.S."/>
            <person name="Lubbers R.J."/>
            <person name="Makela M.R."/>
            <person name="Barry K."/>
            <person name="Chovatia M."/>
            <person name="Clum A."/>
            <person name="Daum C."/>
            <person name="Haridas S."/>
            <person name="He G."/>
            <person name="LaButti K."/>
            <person name="Lipzen A."/>
            <person name="Mondo S."/>
            <person name="Riley R."/>
            <person name="Salamov A."/>
            <person name="Simmons B.A."/>
            <person name="Magnuson J.K."/>
            <person name="Henrissat B."/>
            <person name="Mortensen U.H."/>
            <person name="Larsen T.O."/>
            <person name="Devries R.P."/>
            <person name="Grigoriev I.V."/>
            <person name="Machida M."/>
            <person name="Baker S.E."/>
            <person name="Andersen M.R."/>
        </authorList>
    </citation>
    <scope>NUCLEOTIDE SEQUENCE [LARGE SCALE GENOMIC DNA]</scope>
    <source>
        <strain evidence="8">CBS 553.77</strain>
    </source>
</reference>
<dbReference type="Gene3D" id="3.90.226.10">
    <property type="entry name" value="2-enoyl-CoA Hydratase, Chain A, domain 1"/>
    <property type="match status" value="1"/>
</dbReference>
<dbReference type="GO" id="GO:0005739">
    <property type="term" value="C:mitochondrion"/>
    <property type="evidence" value="ECO:0007669"/>
    <property type="project" value="TreeGrafter"/>
</dbReference>
<dbReference type="GO" id="GO:0016829">
    <property type="term" value="F:lyase activity"/>
    <property type="evidence" value="ECO:0007669"/>
    <property type="project" value="UniProtKB-KW"/>
</dbReference>
<comment type="subcellular location">
    <subcellularLocation>
        <location evidence="1">Peroxisome</location>
    </subcellularLocation>
</comment>
<dbReference type="CDD" id="cd06558">
    <property type="entry name" value="crotonase-like"/>
    <property type="match status" value="1"/>
</dbReference>
<comment type="pathway">
    <text evidence="2">Siderophore biosynthesis.</text>
</comment>
<proteinExistence type="inferred from homology"/>
<protein>
    <submittedName>
        <fullName evidence="7">ClpP/crotonase-like domain-containing protein</fullName>
    </submittedName>
</protein>
<evidence type="ECO:0000313" key="8">
    <source>
        <dbReference type="Proteomes" id="UP000327118"/>
    </source>
</evidence>
<keyword evidence="4" id="KW-0576">Peroxisome</keyword>
<dbReference type="Proteomes" id="UP000327118">
    <property type="component" value="Unassembled WGS sequence"/>
</dbReference>
<name>A0A5N6Z083_9EURO</name>
<keyword evidence="8" id="KW-1185">Reference proteome</keyword>
<keyword evidence="6" id="KW-0456">Lyase</keyword>
<dbReference type="PANTHER" id="PTHR11941:SF158">
    <property type="entry name" value="ENOYL-COA HYDRATASE (AFU_ORTHOLOGUE AFUA_2G10650)"/>
    <property type="match status" value="1"/>
</dbReference>
<organism evidence="7 8">
    <name type="scientific">Aspergillus coremiiformis</name>
    <dbReference type="NCBI Taxonomy" id="138285"/>
    <lineage>
        <taxon>Eukaryota</taxon>
        <taxon>Fungi</taxon>
        <taxon>Dikarya</taxon>
        <taxon>Ascomycota</taxon>
        <taxon>Pezizomycotina</taxon>
        <taxon>Eurotiomycetes</taxon>
        <taxon>Eurotiomycetidae</taxon>
        <taxon>Eurotiales</taxon>
        <taxon>Aspergillaceae</taxon>
        <taxon>Aspergillus</taxon>
        <taxon>Aspergillus subgen. Circumdati</taxon>
    </lineage>
</organism>
<dbReference type="InterPro" id="IPR029045">
    <property type="entry name" value="ClpP/crotonase-like_dom_sf"/>
</dbReference>
<dbReference type="InterPro" id="IPR001753">
    <property type="entry name" value="Enoyl-CoA_hydra/iso"/>
</dbReference>
<evidence type="ECO:0000256" key="5">
    <source>
        <dbReference type="ARBA" id="ARBA00023235"/>
    </source>
</evidence>
<keyword evidence="5" id="KW-0413">Isomerase</keyword>
<dbReference type="GO" id="GO:0016853">
    <property type="term" value="F:isomerase activity"/>
    <property type="evidence" value="ECO:0007669"/>
    <property type="project" value="UniProtKB-KW"/>
</dbReference>
<dbReference type="EMBL" id="ML739188">
    <property type="protein sequence ID" value="KAE8351087.1"/>
    <property type="molecule type" value="Genomic_DNA"/>
</dbReference>
<evidence type="ECO:0000256" key="3">
    <source>
        <dbReference type="ARBA" id="ARBA00005254"/>
    </source>
</evidence>
<dbReference type="GO" id="GO:0005777">
    <property type="term" value="C:peroxisome"/>
    <property type="evidence" value="ECO:0007669"/>
    <property type="project" value="UniProtKB-SubCell"/>
</dbReference>
<evidence type="ECO:0000313" key="7">
    <source>
        <dbReference type="EMBL" id="KAE8351087.1"/>
    </source>
</evidence>
<sequence length="283" mass="30775">MSFKTPPPTPQYAKLTFPTAHVLLVTLTRPGDLNCINTTGHHELHTIWEWMDDEPRVRVGVLTGEGRAFCAGADLKVNEVGAKQQPLLPPTGFGGLSRRSGKKPVVCAVNGLCLGGGCEMIVNVDLVVACEQAFFGFPEVRRGVVAIAGALPRVIRTIGRQRAMEMVLTGRRVSAAEAEKWGMVNEVVATPEAVVTRALDIAGQIAANSPDAVIISREGLKLGWEGLGADEGSRYLIETWLKRLNEGDNIKEGLGAFVEKRKPMWVDTTITVNYENMGHFHNH</sequence>
<comment type="similarity">
    <text evidence="3">Belongs to the enoyl-CoA hydratase/isomerase family.</text>
</comment>
<evidence type="ECO:0000256" key="4">
    <source>
        <dbReference type="ARBA" id="ARBA00023140"/>
    </source>
</evidence>
<dbReference type="SUPFAM" id="SSF52096">
    <property type="entry name" value="ClpP/crotonase"/>
    <property type="match status" value="1"/>
</dbReference>
<gene>
    <name evidence="7" type="ORF">BDV28DRAFT_150321</name>
</gene>
<accession>A0A5N6Z083</accession>
<dbReference type="OrthoDB" id="2139957at2759"/>
<dbReference type="FunFam" id="3.90.226.10:FF:000074">
    <property type="entry name" value="Enoyl-CoA hydratase (AFU_orthologue AFUA_2G10650)"/>
    <property type="match status" value="1"/>
</dbReference>
<dbReference type="GO" id="GO:0006635">
    <property type="term" value="P:fatty acid beta-oxidation"/>
    <property type="evidence" value="ECO:0007669"/>
    <property type="project" value="TreeGrafter"/>
</dbReference>
<dbReference type="Pfam" id="PF00378">
    <property type="entry name" value="ECH_1"/>
    <property type="match status" value="1"/>
</dbReference>
<dbReference type="PANTHER" id="PTHR11941">
    <property type="entry name" value="ENOYL-COA HYDRATASE-RELATED"/>
    <property type="match status" value="1"/>
</dbReference>